<name>A0AAE1UE20_9EUCA</name>
<reference evidence="1" key="1">
    <citation type="submission" date="2023-11" db="EMBL/GenBank/DDBJ databases">
        <title>Genome assemblies of two species of porcelain crab, Petrolisthes cinctipes and Petrolisthes manimaculis (Anomura: Porcellanidae).</title>
        <authorList>
            <person name="Angst P."/>
        </authorList>
    </citation>
    <scope>NUCLEOTIDE SEQUENCE</scope>
    <source>
        <strain evidence="1">PB745_02</strain>
        <tissue evidence="1">Gill</tissue>
    </source>
</reference>
<dbReference type="Gene3D" id="3.80.10.10">
    <property type="entry name" value="Ribonuclease Inhibitor"/>
    <property type="match status" value="2"/>
</dbReference>
<dbReference type="Proteomes" id="UP001292094">
    <property type="component" value="Unassembled WGS sequence"/>
</dbReference>
<evidence type="ECO:0000313" key="1">
    <source>
        <dbReference type="EMBL" id="KAK4315755.1"/>
    </source>
</evidence>
<accession>A0AAE1UE20</accession>
<protein>
    <submittedName>
        <fullName evidence="1">Uncharacterized protein</fullName>
    </submittedName>
</protein>
<gene>
    <name evidence="1" type="ORF">Pmani_013033</name>
</gene>
<dbReference type="EMBL" id="JAWZYT010001082">
    <property type="protein sequence ID" value="KAK4315755.1"/>
    <property type="molecule type" value="Genomic_DNA"/>
</dbReference>
<dbReference type="InterPro" id="IPR032675">
    <property type="entry name" value="LRR_dom_sf"/>
</dbReference>
<comment type="caution">
    <text evidence="1">The sequence shown here is derived from an EMBL/GenBank/DDBJ whole genome shotgun (WGS) entry which is preliminary data.</text>
</comment>
<organism evidence="1 2">
    <name type="scientific">Petrolisthes manimaculis</name>
    <dbReference type="NCBI Taxonomy" id="1843537"/>
    <lineage>
        <taxon>Eukaryota</taxon>
        <taxon>Metazoa</taxon>
        <taxon>Ecdysozoa</taxon>
        <taxon>Arthropoda</taxon>
        <taxon>Crustacea</taxon>
        <taxon>Multicrustacea</taxon>
        <taxon>Malacostraca</taxon>
        <taxon>Eumalacostraca</taxon>
        <taxon>Eucarida</taxon>
        <taxon>Decapoda</taxon>
        <taxon>Pleocyemata</taxon>
        <taxon>Anomura</taxon>
        <taxon>Galatheoidea</taxon>
        <taxon>Porcellanidae</taxon>
        <taxon>Petrolisthes</taxon>
    </lineage>
</organism>
<sequence>MPLLHQPQQLLCLSVTAASRMIINHTLTMPDAKQEARIRRLVVTLVPPPLLQDLLRSVLRQLSLTHSQHASPAIITSLLRILTHPRITELQLSDLSYLGSVEHETLEKMESALIQLLPSMTKLTHLDMSTHLNKTTLPSCSSEVLQVLGYSCPNLRHLNLNHNNRVTSEGLLYLYPTDFHPGCIKLENLFIQDCSIEPEDVAMLINFFPNLKLIGYKELGTSIQMLKSQPRKFGRKKKKCQYSLKLTHIDNTMSRVQRCDGDIVDFVCETCPDVENLKVRVCDEDVGGLGKLPNLSHLELRFYTGVHHPIGSSTINHFVSHGSSLSSLTIYCHSLESHHVRIIAENCHNLSKLFLHANLASVNSPLESSSNKLQKLEVLSLRLGNDELVMSPAACELVLFLVDGKQLLQELFLLVRSPGITHGFINTLLAANPLPHVKTLIIDVPRRTLVAPMLDLGLETAYLLINTCPSLHILGNLICWNVTHHQVAELQAMKKLLNYNLTILNAQSNRIHHKLL</sequence>
<evidence type="ECO:0000313" key="2">
    <source>
        <dbReference type="Proteomes" id="UP001292094"/>
    </source>
</evidence>
<proteinExistence type="predicted"/>
<keyword evidence="2" id="KW-1185">Reference proteome</keyword>
<dbReference type="SUPFAM" id="SSF52047">
    <property type="entry name" value="RNI-like"/>
    <property type="match status" value="1"/>
</dbReference>
<dbReference type="AlphaFoldDB" id="A0AAE1UE20"/>